<evidence type="ECO:0000313" key="4">
    <source>
        <dbReference type="Proteomes" id="UP000217265"/>
    </source>
</evidence>
<accession>A0A290Q8U0</accession>
<evidence type="ECO:0000256" key="2">
    <source>
        <dbReference type="SAM" id="SignalP"/>
    </source>
</evidence>
<evidence type="ECO:0000256" key="1">
    <source>
        <dbReference type="ARBA" id="ARBA00009820"/>
    </source>
</evidence>
<keyword evidence="4" id="KW-1185">Reference proteome</keyword>
<reference evidence="3 4" key="1">
    <citation type="submission" date="2017-09" db="EMBL/GenBank/DDBJ databases">
        <title>Complete genome sequence of Verrucomicrobial strain HZ-65, isolated from freshwater.</title>
        <authorList>
            <person name="Choi A."/>
        </authorList>
    </citation>
    <scope>NUCLEOTIDE SEQUENCE [LARGE SCALE GENOMIC DNA]</scope>
    <source>
        <strain evidence="3 4">HZ-65</strain>
    </source>
</reference>
<feature type="chain" id="PRO_5012583868" evidence="2">
    <location>
        <begin position="26"/>
        <end position="392"/>
    </location>
</feature>
<dbReference type="InterPro" id="IPR011042">
    <property type="entry name" value="6-blade_b-propeller_TolB-like"/>
</dbReference>
<gene>
    <name evidence="3" type="ORF">CMV30_14830</name>
</gene>
<feature type="signal peptide" evidence="2">
    <location>
        <begin position="1"/>
        <end position="25"/>
    </location>
</feature>
<dbReference type="KEGG" id="vbh:CMV30_14830"/>
<dbReference type="OrthoDB" id="9774911at2"/>
<dbReference type="Gene3D" id="2.120.10.30">
    <property type="entry name" value="TolB, C-terminal domain"/>
    <property type="match status" value="1"/>
</dbReference>
<organism evidence="3 4">
    <name type="scientific">Nibricoccus aquaticus</name>
    <dbReference type="NCBI Taxonomy" id="2576891"/>
    <lineage>
        <taxon>Bacteria</taxon>
        <taxon>Pseudomonadati</taxon>
        <taxon>Verrucomicrobiota</taxon>
        <taxon>Opitutia</taxon>
        <taxon>Opitutales</taxon>
        <taxon>Opitutaceae</taxon>
        <taxon>Nibricoccus</taxon>
    </lineage>
</organism>
<dbReference type="Proteomes" id="UP000217265">
    <property type="component" value="Chromosome"/>
</dbReference>
<protein>
    <submittedName>
        <fullName evidence="3">Biopolymer transporter Tol</fullName>
    </submittedName>
</protein>
<dbReference type="PANTHER" id="PTHR36842">
    <property type="entry name" value="PROTEIN TOLB HOMOLOG"/>
    <property type="match status" value="1"/>
</dbReference>
<dbReference type="Pfam" id="PF07676">
    <property type="entry name" value="PD40"/>
    <property type="match status" value="4"/>
</dbReference>
<dbReference type="EMBL" id="CP023344">
    <property type="protein sequence ID" value="ATC65125.1"/>
    <property type="molecule type" value="Genomic_DNA"/>
</dbReference>
<dbReference type="AlphaFoldDB" id="A0A290Q8U0"/>
<keyword evidence="2" id="KW-0732">Signal</keyword>
<name>A0A290Q8U0_9BACT</name>
<sequence length="392" mass="41202">MQKFLTVFAALIGLVVASATSRAQGAPDIGPINVAGANTIAVSISGEGELASLARKAFDVHGRYRVVASGGAFDIGFASVSPTQVRVDIRKGGAVALSQTVSGANTRNALYRAADVAVKATSGGLNGFFASKLAFVSNRSGSDEIYVSDLFLGDATAVTQQKSNVLSPRWSPDGTRLVYTSFFKSGFPDIFVIDLAARRWNVFVSMKGTNSGARFSPDGSQVAMVLSGGGNPDIYVSNSQGKGISKRTNSAGVKSSPCFSPDGSRIVYAGEPGPQLYVMPASGGTAQRVTNGGSTYCAEPDWSRADPNKIVFTMRDGKRFQIGVLDLRTGQSKKVSAAPFDAVEPSWLDDGRHVVYTARSANNRRLCILDTETGKSTPIASVSSEKGSPWLQ</sequence>
<dbReference type="InterPro" id="IPR011659">
    <property type="entry name" value="WD40"/>
</dbReference>
<dbReference type="SUPFAM" id="SSF69304">
    <property type="entry name" value="Tricorn protease N-terminal domain"/>
    <property type="match status" value="1"/>
</dbReference>
<dbReference type="PANTHER" id="PTHR36842:SF1">
    <property type="entry name" value="PROTEIN TOLB"/>
    <property type="match status" value="1"/>
</dbReference>
<comment type="similarity">
    <text evidence="1">Belongs to the TolB family.</text>
</comment>
<dbReference type="RefSeq" id="WP_096056756.1">
    <property type="nucleotide sequence ID" value="NZ_CP023344.1"/>
</dbReference>
<evidence type="ECO:0000313" key="3">
    <source>
        <dbReference type="EMBL" id="ATC65125.1"/>
    </source>
</evidence>
<proteinExistence type="inferred from homology"/>